<gene>
    <name evidence="7" type="ORF">METZ01_LOCUS286519</name>
</gene>
<keyword evidence="2" id="KW-1003">Cell membrane</keyword>
<proteinExistence type="predicted"/>
<feature type="transmembrane region" description="Helical" evidence="6">
    <location>
        <begin position="7"/>
        <end position="26"/>
    </location>
</feature>
<evidence type="ECO:0000256" key="6">
    <source>
        <dbReference type="SAM" id="Phobius"/>
    </source>
</evidence>
<dbReference type="PANTHER" id="PTHR40277">
    <property type="entry name" value="BLL5419 PROTEIN"/>
    <property type="match status" value="1"/>
</dbReference>
<dbReference type="AlphaFoldDB" id="A0A382LCS1"/>
<evidence type="ECO:0000256" key="1">
    <source>
        <dbReference type="ARBA" id="ARBA00004651"/>
    </source>
</evidence>
<comment type="subcellular location">
    <subcellularLocation>
        <location evidence="1">Cell membrane</location>
        <topology evidence="1">Multi-pass membrane protein</topology>
    </subcellularLocation>
</comment>
<name>A0A382LCS1_9ZZZZ</name>
<keyword evidence="3 6" id="KW-0812">Transmembrane</keyword>
<evidence type="ECO:0000256" key="2">
    <source>
        <dbReference type="ARBA" id="ARBA00022475"/>
    </source>
</evidence>
<keyword evidence="5 6" id="KW-0472">Membrane</keyword>
<feature type="transmembrane region" description="Helical" evidence="6">
    <location>
        <begin position="38"/>
        <end position="61"/>
    </location>
</feature>
<sequence length="324" mass="35892">MIRILSYIGLLVGILILTLLIFWQGFAEIFGLLFKSGFSLLLLPVVWLPSLIIAVISWYQLFPNKLIPPFKELLLALWVGRAINTLLPVATIGGEIAKARLLILWGRPATNVSASVLVDKTVQALALIPWAIIGTALLIYLAINNELAMLLILGTLLLGIGIAGFIFFQRAGLFSFFAKMVGKFNTSDNWAEITLKASDVDGLVKEIYGNKKRFIISILWRTLGLILQTSEVWLACYLLGHPISLIEALMLKSLTSIITDLAFIIPNGYGIQEGGYLMLGILVGLTPEFSLALSLATRVRELVIDIPGLLYWQHIEVKYLRKKT</sequence>
<dbReference type="Pfam" id="PF03706">
    <property type="entry name" value="LPG_synthase_TM"/>
    <property type="match status" value="1"/>
</dbReference>
<dbReference type="NCBIfam" id="TIGR03476">
    <property type="entry name" value="HpnL"/>
    <property type="match status" value="1"/>
</dbReference>
<dbReference type="GO" id="GO:0005886">
    <property type="term" value="C:plasma membrane"/>
    <property type="evidence" value="ECO:0007669"/>
    <property type="project" value="UniProtKB-SubCell"/>
</dbReference>
<keyword evidence="4 6" id="KW-1133">Transmembrane helix</keyword>
<reference evidence="7" key="1">
    <citation type="submission" date="2018-05" db="EMBL/GenBank/DDBJ databases">
        <authorList>
            <person name="Lanie J.A."/>
            <person name="Ng W.-L."/>
            <person name="Kazmierczak K.M."/>
            <person name="Andrzejewski T.M."/>
            <person name="Davidsen T.M."/>
            <person name="Wayne K.J."/>
            <person name="Tettelin H."/>
            <person name="Glass J.I."/>
            <person name="Rusch D."/>
            <person name="Podicherti R."/>
            <person name="Tsui H.-C.T."/>
            <person name="Winkler M.E."/>
        </authorList>
    </citation>
    <scope>NUCLEOTIDE SEQUENCE</scope>
</reference>
<feature type="transmembrane region" description="Helical" evidence="6">
    <location>
        <begin position="73"/>
        <end position="92"/>
    </location>
</feature>
<evidence type="ECO:0000313" key="7">
    <source>
        <dbReference type="EMBL" id="SVC33665.1"/>
    </source>
</evidence>
<dbReference type="InterPro" id="IPR022791">
    <property type="entry name" value="L-PG_synthase/AglD"/>
</dbReference>
<organism evidence="7">
    <name type="scientific">marine metagenome</name>
    <dbReference type="NCBI Taxonomy" id="408172"/>
    <lineage>
        <taxon>unclassified sequences</taxon>
        <taxon>metagenomes</taxon>
        <taxon>ecological metagenomes</taxon>
    </lineage>
</organism>
<dbReference type="EMBL" id="UINC01085792">
    <property type="protein sequence ID" value="SVC33665.1"/>
    <property type="molecule type" value="Genomic_DNA"/>
</dbReference>
<feature type="transmembrane region" description="Helical" evidence="6">
    <location>
        <begin position="150"/>
        <end position="168"/>
    </location>
</feature>
<accession>A0A382LCS1</accession>
<evidence type="ECO:0000256" key="4">
    <source>
        <dbReference type="ARBA" id="ARBA00022989"/>
    </source>
</evidence>
<feature type="transmembrane region" description="Helical" evidence="6">
    <location>
        <begin position="122"/>
        <end position="143"/>
    </location>
</feature>
<evidence type="ECO:0000256" key="3">
    <source>
        <dbReference type="ARBA" id="ARBA00022692"/>
    </source>
</evidence>
<dbReference type="PANTHER" id="PTHR40277:SF1">
    <property type="entry name" value="BLL5419 PROTEIN"/>
    <property type="match status" value="1"/>
</dbReference>
<evidence type="ECO:0000256" key="5">
    <source>
        <dbReference type="ARBA" id="ARBA00023136"/>
    </source>
</evidence>
<protein>
    <submittedName>
        <fullName evidence="7">Uncharacterized protein</fullName>
    </submittedName>
</protein>